<dbReference type="RefSeq" id="WP_368382332.1">
    <property type="nucleotide sequence ID" value="NZ_JBFRYA010000012.1"/>
</dbReference>
<evidence type="ECO:0000256" key="3">
    <source>
        <dbReference type="ARBA" id="ARBA00006263"/>
    </source>
</evidence>
<evidence type="ECO:0000256" key="8">
    <source>
        <dbReference type="ARBA" id="ARBA00023136"/>
    </source>
</evidence>
<evidence type="ECO:0000256" key="4">
    <source>
        <dbReference type="ARBA" id="ARBA00022475"/>
    </source>
</evidence>
<dbReference type="HAMAP" id="MF_00024">
    <property type="entry name" value="CobD_CbiB"/>
    <property type="match status" value="1"/>
</dbReference>
<feature type="transmembrane region" description="Helical" evidence="9">
    <location>
        <begin position="298"/>
        <end position="316"/>
    </location>
</feature>
<evidence type="ECO:0000256" key="7">
    <source>
        <dbReference type="ARBA" id="ARBA00022989"/>
    </source>
</evidence>
<evidence type="ECO:0000256" key="9">
    <source>
        <dbReference type="HAMAP-Rule" id="MF_00024"/>
    </source>
</evidence>
<comment type="caution">
    <text evidence="10">The sequence shown here is derived from an EMBL/GenBank/DDBJ whole genome shotgun (WGS) entry which is preliminary data.</text>
</comment>
<keyword evidence="11" id="KW-1185">Reference proteome</keyword>
<evidence type="ECO:0000256" key="5">
    <source>
        <dbReference type="ARBA" id="ARBA00022573"/>
    </source>
</evidence>
<comment type="function">
    <text evidence="9">Converts cobyric acid to cobinamide by the addition of aminopropanol on the F carboxylic group.</text>
</comment>
<proteinExistence type="inferred from homology"/>
<dbReference type="EMBL" id="JBFRYA010000012">
    <property type="protein sequence ID" value="MEX1669952.1"/>
    <property type="molecule type" value="Genomic_DNA"/>
</dbReference>
<dbReference type="PANTHER" id="PTHR34308:SF1">
    <property type="entry name" value="COBALAMIN BIOSYNTHESIS PROTEIN CBIB"/>
    <property type="match status" value="1"/>
</dbReference>
<evidence type="ECO:0000256" key="6">
    <source>
        <dbReference type="ARBA" id="ARBA00022692"/>
    </source>
</evidence>
<organism evidence="10 11">
    <name type="scientific">Zhongshania guokunii</name>
    <dbReference type="NCBI Taxonomy" id="641783"/>
    <lineage>
        <taxon>Bacteria</taxon>
        <taxon>Pseudomonadati</taxon>
        <taxon>Pseudomonadota</taxon>
        <taxon>Gammaproteobacteria</taxon>
        <taxon>Cellvibrionales</taxon>
        <taxon>Spongiibacteraceae</taxon>
        <taxon>Zhongshania</taxon>
    </lineage>
</organism>
<evidence type="ECO:0000313" key="11">
    <source>
        <dbReference type="Proteomes" id="UP001557485"/>
    </source>
</evidence>
<dbReference type="PANTHER" id="PTHR34308">
    <property type="entry name" value="COBALAMIN BIOSYNTHESIS PROTEIN CBIB"/>
    <property type="match status" value="1"/>
</dbReference>
<name>A0ABV3U7M0_9GAMM</name>
<comment type="pathway">
    <text evidence="2 9">Cofactor biosynthesis; adenosylcobalamin biosynthesis.</text>
</comment>
<keyword evidence="8 9" id="KW-0472">Membrane</keyword>
<keyword evidence="4 9" id="KW-1003">Cell membrane</keyword>
<evidence type="ECO:0000256" key="2">
    <source>
        <dbReference type="ARBA" id="ARBA00004953"/>
    </source>
</evidence>
<feature type="transmembrane region" description="Helical" evidence="9">
    <location>
        <begin position="55"/>
        <end position="75"/>
    </location>
</feature>
<feature type="transmembrane region" description="Helical" evidence="9">
    <location>
        <begin position="158"/>
        <end position="176"/>
    </location>
</feature>
<reference evidence="10 11" key="1">
    <citation type="journal article" date="2011" name="Int. J. Syst. Evol. Microbiol.">
        <title>Zhongshania antarctica gen. nov., sp. nov. and Zhongshania guokunii sp. nov., gammaproteobacteria respectively isolated from coastal attached (fast) ice and surface seawater of the Antarctic.</title>
        <authorList>
            <person name="Li H.J."/>
            <person name="Zhang X.Y."/>
            <person name="Chen C.X."/>
            <person name="Zhang Y.J."/>
            <person name="Gao Z.M."/>
            <person name="Yu Y."/>
            <person name="Chen X.L."/>
            <person name="Chen B."/>
            <person name="Zhang Y.Z."/>
        </authorList>
    </citation>
    <scope>NUCLEOTIDE SEQUENCE [LARGE SCALE GENOMIC DNA]</scope>
    <source>
        <strain evidence="10 11">ZS6-22T</strain>
    </source>
</reference>
<comment type="caution">
    <text evidence="9">Lacks conserved residue(s) required for the propagation of feature annotation.</text>
</comment>
<keyword evidence="7 9" id="KW-1133">Transmembrane helix</keyword>
<sequence>MNNFLLISLVWVAALGVDKVLGEAARWHPLVGFGRLAAGIERQCNRSAPAGVKRLQGLGCWCVLVLPPVIAIAYLDYLLLQLSGALSVGLHIAVLYWAVGWQSLREHIAPIGEALTVGDLDEARRRVGYLVSRDTEGLSAEQILSAGLETTLENSSDALFASLFFYAVAGPAGVVLQRLTNTLDAMWGYRNSRYQYFGWWAARSDDVCNFIPAQLTALGFSILAGSRWGLRCWIQQGWRWKSINAGSVMASGAAALGLNLGGAASYHGAAVLRPALGHGEAPAIGDLARSVKLVNSQLAIWIGLMMVLGLGAGLYTELGLRL</sequence>
<feature type="transmembrane region" description="Helical" evidence="9">
    <location>
        <begin position="82"/>
        <end position="99"/>
    </location>
</feature>
<keyword evidence="6 9" id="KW-0812">Transmembrane</keyword>
<comment type="similarity">
    <text evidence="3 9">Belongs to the CobD/CbiB family.</text>
</comment>
<comment type="subcellular location">
    <subcellularLocation>
        <location evidence="1 9">Cell membrane</location>
        <topology evidence="1 9">Multi-pass membrane protein</topology>
    </subcellularLocation>
</comment>
<dbReference type="InterPro" id="IPR004485">
    <property type="entry name" value="Cobalamin_biosynth_CobD/CbiB"/>
</dbReference>
<dbReference type="Pfam" id="PF03186">
    <property type="entry name" value="CobD_Cbib"/>
    <property type="match status" value="1"/>
</dbReference>
<gene>
    <name evidence="10" type="primary">cbiB</name>
    <name evidence="9" type="synonym">cobD</name>
    <name evidence="10" type="ORF">AB4876_13610</name>
</gene>
<keyword evidence="5 9" id="KW-0169">Cobalamin biosynthesis</keyword>
<dbReference type="NCBIfam" id="TIGR00380">
    <property type="entry name" value="cobal_cbiB"/>
    <property type="match status" value="1"/>
</dbReference>
<accession>A0ABV3U7M0</accession>
<evidence type="ECO:0000313" key="10">
    <source>
        <dbReference type="EMBL" id="MEX1669952.1"/>
    </source>
</evidence>
<evidence type="ECO:0000256" key="1">
    <source>
        <dbReference type="ARBA" id="ARBA00004651"/>
    </source>
</evidence>
<protein>
    <recommendedName>
        <fullName evidence="9">Cobalamin biosynthesis protein CobD</fullName>
    </recommendedName>
</protein>
<dbReference type="Proteomes" id="UP001557485">
    <property type="component" value="Unassembled WGS sequence"/>
</dbReference>